<feature type="compositionally biased region" description="Gly residues" evidence="1">
    <location>
        <begin position="163"/>
        <end position="183"/>
    </location>
</feature>
<accession>D7FKI3</accession>
<evidence type="ECO:0000313" key="3">
    <source>
        <dbReference type="Proteomes" id="UP000002630"/>
    </source>
</evidence>
<protein>
    <submittedName>
        <fullName evidence="2">Uncharacterized protein</fullName>
    </submittedName>
</protein>
<dbReference type="EMBL" id="FN649751">
    <property type="protein sequence ID" value="CBJ29385.1"/>
    <property type="molecule type" value="Genomic_DNA"/>
</dbReference>
<sequence length="197" mass="20222">MTPPTPPVQLTGHAARAVISTERRVQIWDQFYISFKETIPPNQWCTRQELVTAACSGTTGVKFTVDELTEVIRGRKHKREAGIDSQKVDGEWLYSPAAKTPPGPGAAAAAASAAAGGSAASASRKRASPSGGVDPMTTRLRSGAKKARPSPRARSGNSDRNGQKGGGAGLGGGLFRFGGGGVGAADEEGGGWSCAVM</sequence>
<dbReference type="Proteomes" id="UP000002630">
    <property type="component" value="Linkage Group LG26"/>
</dbReference>
<dbReference type="AlphaFoldDB" id="D7FKI3"/>
<feature type="compositionally biased region" description="Basic residues" evidence="1">
    <location>
        <begin position="142"/>
        <end position="151"/>
    </location>
</feature>
<name>D7FKI3_ECTSI</name>
<keyword evidence="3" id="KW-1185">Reference proteome</keyword>
<feature type="compositionally biased region" description="Low complexity" evidence="1">
    <location>
        <begin position="119"/>
        <end position="132"/>
    </location>
</feature>
<reference evidence="2 3" key="1">
    <citation type="journal article" date="2010" name="Nature">
        <title>The Ectocarpus genome and the independent evolution of multicellularity in brown algae.</title>
        <authorList>
            <person name="Cock J.M."/>
            <person name="Sterck L."/>
            <person name="Rouze P."/>
            <person name="Scornet D."/>
            <person name="Allen A.E."/>
            <person name="Amoutzias G."/>
            <person name="Anthouard V."/>
            <person name="Artiguenave F."/>
            <person name="Aury J.M."/>
            <person name="Badger J.H."/>
            <person name="Beszteri B."/>
            <person name="Billiau K."/>
            <person name="Bonnet E."/>
            <person name="Bothwell J.H."/>
            <person name="Bowler C."/>
            <person name="Boyen C."/>
            <person name="Brownlee C."/>
            <person name="Carrano C.J."/>
            <person name="Charrier B."/>
            <person name="Cho G.Y."/>
            <person name="Coelho S.M."/>
            <person name="Collen J."/>
            <person name="Corre E."/>
            <person name="Da Silva C."/>
            <person name="Delage L."/>
            <person name="Delaroque N."/>
            <person name="Dittami S.M."/>
            <person name="Doulbeau S."/>
            <person name="Elias M."/>
            <person name="Farnham G."/>
            <person name="Gachon C.M."/>
            <person name="Gschloessl B."/>
            <person name="Heesch S."/>
            <person name="Jabbari K."/>
            <person name="Jubin C."/>
            <person name="Kawai H."/>
            <person name="Kimura K."/>
            <person name="Kloareg B."/>
            <person name="Kupper F.C."/>
            <person name="Lang D."/>
            <person name="Le Bail A."/>
            <person name="Leblanc C."/>
            <person name="Lerouge P."/>
            <person name="Lohr M."/>
            <person name="Lopez P.J."/>
            <person name="Martens C."/>
            <person name="Maumus F."/>
            <person name="Michel G."/>
            <person name="Miranda-Saavedra D."/>
            <person name="Morales J."/>
            <person name="Moreau H."/>
            <person name="Motomura T."/>
            <person name="Nagasato C."/>
            <person name="Napoli C.A."/>
            <person name="Nelson D.R."/>
            <person name="Nyvall-Collen P."/>
            <person name="Peters A.F."/>
            <person name="Pommier C."/>
            <person name="Potin P."/>
            <person name="Poulain J."/>
            <person name="Quesneville H."/>
            <person name="Read B."/>
            <person name="Rensing S.A."/>
            <person name="Ritter A."/>
            <person name="Rousvoal S."/>
            <person name="Samanta M."/>
            <person name="Samson G."/>
            <person name="Schroeder D.C."/>
            <person name="Segurens B."/>
            <person name="Strittmatter M."/>
            <person name="Tonon T."/>
            <person name="Tregear J.W."/>
            <person name="Valentin K."/>
            <person name="von Dassow P."/>
            <person name="Yamagishi T."/>
            <person name="Van de Peer Y."/>
            <person name="Wincker P."/>
        </authorList>
    </citation>
    <scope>NUCLEOTIDE SEQUENCE [LARGE SCALE GENOMIC DNA]</scope>
    <source>
        <strain evidence="3">Ec32 / CCAP1310/4</strain>
    </source>
</reference>
<organism evidence="2 3">
    <name type="scientific">Ectocarpus siliculosus</name>
    <name type="common">Brown alga</name>
    <name type="synonym">Conferva siliculosa</name>
    <dbReference type="NCBI Taxonomy" id="2880"/>
    <lineage>
        <taxon>Eukaryota</taxon>
        <taxon>Sar</taxon>
        <taxon>Stramenopiles</taxon>
        <taxon>Ochrophyta</taxon>
        <taxon>PX clade</taxon>
        <taxon>Phaeophyceae</taxon>
        <taxon>Ectocarpales</taxon>
        <taxon>Ectocarpaceae</taxon>
        <taxon>Ectocarpus</taxon>
    </lineage>
</organism>
<feature type="region of interest" description="Disordered" evidence="1">
    <location>
        <begin position="119"/>
        <end position="197"/>
    </location>
</feature>
<evidence type="ECO:0000313" key="2">
    <source>
        <dbReference type="EMBL" id="CBJ29385.1"/>
    </source>
</evidence>
<gene>
    <name evidence="2" type="ORF">Esi_0144_0049</name>
</gene>
<evidence type="ECO:0000256" key="1">
    <source>
        <dbReference type="SAM" id="MobiDB-lite"/>
    </source>
</evidence>
<proteinExistence type="predicted"/>
<dbReference type="InParanoid" id="D7FKI3"/>
<dbReference type="EMBL" id="FN648026">
    <property type="protein sequence ID" value="CBJ29385.1"/>
    <property type="molecule type" value="Genomic_DNA"/>
</dbReference>